<dbReference type="EMBL" id="JAGSNF010000001">
    <property type="protein sequence ID" value="MBR7741822.1"/>
    <property type="molecule type" value="Genomic_DNA"/>
</dbReference>
<accession>A0A941D8F5</accession>
<dbReference type="Pfam" id="PF02780">
    <property type="entry name" value="Transketolase_C"/>
    <property type="match status" value="1"/>
</dbReference>
<dbReference type="InterPro" id="IPR051157">
    <property type="entry name" value="PDH/Transketolase"/>
</dbReference>
<reference evidence="3" key="1">
    <citation type="submission" date="2021-04" db="EMBL/GenBank/DDBJ databases">
        <title>Phycicoccus avicenniae sp. nov., a novel endophytic actinomycetes isolated from branch of Avicennia mariana.</title>
        <authorList>
            <person name="Tuo L."/>
        </authorList>
    </citation>
    <scope>NUCLEOTIDE SEQUENCE</scope>
    <source>
        <strain evidence="3">BSK3Z-2</strain>
    </source>
</reference>
<evidence type="ECO:0000259" key="1">
    <source>
        <dbReference type="Pfam" id="PF02779"/>
    </source>
</evidence>
<dbReference type="GO" id="GO:0000287">
    <property type="term" value="F:magnesium ion binding"/>
    <property type="evidence" value="ECO:0007669"/>
    <property type="project" value="UniProtKB-ARBA"/>
</dbReference>
<evidence type="ECO:0008006" key="5">
    <source>
        <dbReference type="Google" id="ProtNLM"/>
    </source>
</evidence>
<dbReference type="SUPFAM" id="SSF52922">
    <property type="entry name" value="TK C-terminal domain-like"/>
    <property type="match status" value="1"/>
</dbReference>
<proteinExistence type="predicted"/>
<evidence type="ECO:0000259" key="2">
    <source>
        <dbReference type="Pfam" id="PF02780"/>
    </source>
</evidence>
<dbReference type="Pfam" id="PF02779">
    <property type="entry name" value="Transket_pyr"/>
    <property type="match status" value="1"/>
</dbReference>
<comment type="caution">
    <text evidence="3">The sequence shown here is derived from an EMBL/GenBank/DDBJ whole genome shotgun (WGS) entry which is preliminary data.</text>
</comment>
<dbReference type="PANTHER" id="PTHR43825:SF1">
    <property type="entry name" value="TRANSKETOLASE-LIKE PYRIMIDINE-BINDING DOMAIN-CONTAINING PROTEIN"/>
    <property type="match status" value="1"/>
</dbReference>
<dbReference type="Proteomes" id="UP000677016">
    <property type="component" value="Unassembled WGS sequence"/>
</dbReference>
<dbReference type="SUPFAM" id="SSF52518">
    <property type="entry name" value="Thiamin diphosphate-binding fold (THDP-binding)"/>
    <property type="match status" value="1"/>
</dbReference>
<dbReference type="InterPro" id="IPR005475">
    <property type="entry name" value="Transketolase-like_Pyr-bd"/>
</dbReference>
<feature type="domain" description="Transketolase-like pyrimidine-binding" evidence="1">
    <location>
        <begin position="2"/>
        <end position="49"/>
    </location>
</feature>
<protein>
    <recommendedName>
        <fullName evidence="5">Transketolase C-terminal domain-containing protein</fullName>
    </recommendedName>
</protein>
<feature type="domain" description="Transketolase C-terminal" evidence="2">
    <location>
        <begin position="66"/>
        <end position="182"/>
    </location>
</feature>
<dbReference type="InterPro" id="IPR009014">
    <property type="entry name" value="Transketo_C/PFOR_II"/>
</dbReference>
<sequence>MGPTHYSLEDYAIIRMLPGVAVLSPQEPGEIRGAVSAMRAHDGPVYMRIGGPLIPNLFDQAPFVIGKGRRIREGPAATVVTTGTVTAEAIQAVDQITQDGAGLDLIGMPIVEPADAELIASSAARTGLVITVEERFIRGGLSAAIAEVLAPFAVRQVAIGLPYQHIVTGTDSGLLRHYRLDAAAS</sequence>
<dbReference type="InterPro" id="IPR033248">
    <property type="entry name" value="Transketolase_C"/>
</dbReference>
<gene>
    <name evidence="3" type="ORF">KC207_00750</name>
</gene>
<dbReference type="AlphaFoldDB" id="A0A941D8F5"/>
<keyword evidence="4" id="KW-1185">Reference proteome</keyword>
<dbReference type="InterPro" id="IPR029061">
    <property type="entry name" value="THDP-binding"/>
</dbReference>
<dbReference type="Gene3D" id="3.40.50.970">
    <property type="match status" value="1"/>
</dbReference>
<name>A0A941D8F5_9MICO</name>
<organism evidence="3 4">
    <name type="scientific">Phycicoccus avicenniae</name>
    <dbReference type="NCBI Taxonomy" id="2828860"/>
    <lineage>
        <taxon>Bacteria</taxon>
        <taxon>Bacillati</taxon>
        <taxon>Actinomycetota</taxon>
        <taxon>Actinomycetes</taxon>
        <taxon>Micrococcales</taxon>
        <taxon>Intrasporangiaceae</taxon>
        <taxon>Phycicoccus</taxon>
    </lineage>
</organism>
<evidence type="ECO:0000313" key="3">
    <source>
        <dbReference type="EMBL" id="MBR7741822.1"/>
    </source>
</evidence>
<dbReference type="PANTHER" id="PTHR43825">
    <property type="entry name" value="PYRUVATE DEHYDROGENASE E1 COMPONENT"/>
    <property type="match status" value="1"/>
</dbReference>
<evidence type="ECO:0000313" key="4">
    <source>
        <dbReference type="Proteomes" id="UP000677016"/>
    </source>
</evidence>
<dbReference type="Gene3D" id="3.40.50.920">
    <property type="match status" value="1"/>
</dbReference>